<name>A0A1H7IDG2_RUMAL</name>
<dbReference type="AlphaFoldDB" id="A0A1H7IDG2"/>
<protein>
    <recommendedName>
        <fullName evidence="4">Cellobiose 2-epimerase</fullName>
        <shortName evidence="4">CE</shortName>
        <ecNumber evidence="4">5.1.3.11</ecNumber>
    </recommendedName>
</protein>
<comment type="similarity">
    <text evidence="4">Belongs to the cellobiose 2-epimerase family.</text>
</comment>
<dbReference type="GO" id="GO:0005975">
    <property type="term" value="P:carbohydrate metabolic process"/>
    <property type="evidence" value="ECO:0007669"/>
    <property type="project" value="InterPro"/>
</dbReference>
<organism evidence="5 6">
    <name type="scientific">Ruminococcus albus</name>
    <dbReference type="NCBI Taxonomy" id="1264"/>
    <lineage>
        <taxon>Bacteria</taxon>
        <taxon>Bacillati</taxon>
        <taxon>Bacillota</taxon>
        <taxon>Clostridia</taxon>
        <taxon>Eubacteriales</taxon>
        <taxon>Oscillospiraceae</taxon>
        <taxon>Ruminococcus</taxon>
    </lineage>
</organism>
<evidence type="ECO:0000256" key="3">
    <source>
        <dbReference type="ARBA" id="ARBA00023235"/>
    </source>
</evidence>
<dbReference type="Gene3D" id="1.50.10.10">
    <property type="match status" value="1"/>
</dbReference>
<evidence type="ECO:0000256" key="2">
    <source>
        <dbReference type="ARBA" id="ARBA00008558"/>
    </source>
</evidence>
<evidence type="ECO:0000256" key="4">
    <source>
        <dbReference type="HAMAP-Rule" id="MF_00929"/>
    </source>
</evidence>
<dbReference type="RefSeq" id="WP_074831036.1">
    <property type="nucleotide sequence ID" value="NZ_FOAT01000003.1"/>
</dbReference>
<evidence type="ECO:0000256" key="1">
    <source>
        <dbReference type="ARBA" id="ARBA00001470"/>
    </source>
</evidence>
<comment type="function">
    <text evidence="4">Catalyzes the reversible epimerization of cellobiose to 4-O-beta-D-glucopyranosyl-D-mannose (Glc-Man).</text>
</comment>
<dbReference type="InterPro" id="IPR012341">
    <property type="entry name" value="6hp_glycosidase-like_sf"/>
</dbReference>
<accession>A0A1H7IDG2</accession>
<evidence type="ECO:0000313" key="5">
    <source>
        <dbReference type="EMBL" id="SEK60498.1"/>
    </source>
</evidence>
<dbReference type="GO" id="GO:0047736">
    <property type="term" value="F:cellobiose epimerase activity"/>
    <property type="evidence" value="ECO:0007669"/>
    <property type="project" value="UniProtKB-UniRule"/>
</dbReference>
<dbReference type="EC" id="5.1.3.11" evidence="4"/>
<proteinExistence type="inferred from homology"/>
<dbReference type="InterPro" id="IPR008928">
    <property type="entry name" value="6-hairpin_glycosidase_sf"/>
</dbReference>
<dbReference type="InterPro" id="IPR028584">
    <property type="entry name" value="Cellobiose_2_epim"/>
</dbReference>
<dbReference type="EMBL" id="FOAT01000003">
    <property type="protein sequence ID" value="SEK60498.1"/>
    <property type="molecule type" value="Genomic_DNA"/>
</dbReference>
<sequence length="389" mass="45221">MLINEVKKELEEHIIPFWNKLRDDENGGFYGYLSYGLELDKKADKGVILQSRILWFYSNAYMTLGGDELLNNAKHAYEFIKNNCIDYEFGGIYWMMDYTGKPADTMKHTYNIAFAIYALSSYYRASGDKEALALAYRLFEDIEKNTLDEYGYREAFDREWNLVDNEALSENGLKADKTMNAILHLIEAYTELYKADGNEKVAERLRFQLGQMRDIVYTPETNALKVFFDTKFDLVGDIHSYGHDIEATWLMDRACDVLGDEELRKEFAEMGLKISNNIQDIALEDGALNNERDKDEVNKTRVWWVQAEAVVGFINAYQHSGEEKFLESAKSVWENIKKYIIDPREGGEWYAEVTFDHVPRECKETVGPWKCPYHNGRMCMEVIARGLDF</sequence>
<evidence type="ECO:0000313" key="6">
    <source>
        <dbReference type="Proteomes" id="UP000186015"/>
    </source>
</evidence>
<dbReference type="Proteomes" id="UP000186015">
    <property type="component" value="Unassembled WGS sequence"/>
</dbReference>
<dbReference type="SUPFAM" id="SSF48208">
    <property type="entry name" value="Six-hairpin glycosidases"/>
    <property type="match status" value="1"/>
</dbReference>
<dbReference type="InterPro" id="IPR010819">
    <property type="entry name" value="AGE/CE"/>
</dbReference>
<gene>
    <name evidence="5" type="ORF">SAMN05216469_103345</name>
</gene>
<dbReference type="HAMAP" id="MF_00929">
    <property type="entry name" value="Cellobiose_2_epim"/>
    <property type="match status" value="1"/>
</dbReference>
<comment type="catalytic activity">
    <reaction evidence="1 4">
        <text>D-cellobiose = beta-D-glucosyl-(1-&gt;4)-D-mannopyranose</text>
        <dbReference type="Rhea" id="RHEA:23384"/>
        <dbReference type="ChEBI" id="CHEBI:17057"/>
        <dbReference type="ChEBI" id="CHEBI:47931"/>
        <dbReference type="EC" id="5.1.3.11"/>
    </reaction>
</comment>
<dbReference type="Pfam" id="PF07221">
    <property type="entry name" value="GlcNAc_2-epim"/>
    <property type="match status" value="1"/>
</dbReference>
<keyword evidence="3 4" id="KW-0413">Isomerase</keyword>
<dbReference type="PANTHER" id="PTHR15108">
    <property type="entry name" value="N-ACYLGLUCOSAMINE-2-EPIMERASE"/>
    <property type="match status" value="1"/>
</dbReference>
<dbReference type="OrthoDB" id="5141876at2"/>
<comment type="similarity">
    <text evidence="2">Belongs to the N-acylglucosamine 2-epimerase family.</text>
</comment>
<reference evidence="5 6" key="1">
    <citation type="submission" date="2016-10" db="EMBL/GenBank/DDBJ databases">
        <authorList>
            <person name="de Groot N.N."/>
        </authorList>
    </citation>
    <scope>NUCLEOTIDE SEQUENCE [LARGE SCALE GENOMIC DNA]</scope>
    <source>
        <strain evidence="5 6">KH2T6</strain>
    </source>
</reference>